<evidence type="ECO:0000313" key="3">
    <source>
        <dbReference type="Proteomes" id="UP000292639"/>
    </source>
</evidence>
<comment type="caution">
    <text evidence="2">The sequence shown here is derived from an EMBL/GenBank/DDBJ whole genome shotgun (WGS) entry which is preliminary data.</text>
</comment>
<dbReference type="PANTHER" id="PTHR40688:SF2">
    <property type="entry name" value="RIBBON-HELIX-HELIX PROTEIN COPG DOMAIN-CONTAINING PROTEIN"/>
    <property type="match status" value="1"/>
</dbReference>
<dbReference type="InterPro" id="IPR002145">
    <property type="entry name" value="CopG"/>
</dbReference>
<dbReference type="PANTHER" id="PTHR40688">
    <property type="match status" value="1"/>
</dbReference>
<dbReference type="SUPFAM" id="SSF47598">
    <property type="entry name" value="Ribbon-helix-helix"/>
    <property type="match status" value="1"/>
</dbReference>
<dbReference type="RefSeq" id="WP_131182979.1">
    <property type="nucleotide sequence ID" value="NZ_QJUO01000001.1"/>
</dbReference>
<dbReference type="AlphaFoldDB" id="A0A4Q9RCU6"/>
<keyword evidence="3" id="KW-1185">Reference proteome</keyword>
<dbReference type="EMBL" id="QJUP01000002">
    <property type="protein sequence ID" value="TBU99142.1"/>
    <property type="molecule type" value="Genomic_DNA"/>
</dbReference>
<dbReference type="Proteomes" id="UP000292639">
    <property type="component" value="Unassembled WGS sequence"/>
</dbReference>
<sequence length="87" mass="10040">MSVTTVRLQPELEEKLAEMAEKLQRSKSWLINQALREFFERQAQEQARWQETLEAMESVAQGRAVSGTAVHEWLQSWSSADELPPPK</sequence>
<name>A0A4Q9RCU6_9GAMM</name>
<dbReference type="CDD" id="cd22233">
    <property type="entry name" value="RHH_CopAso-like"/>
    <property type="match status" value="1"/>
</dbReference>
<proteinExistence type="predicted"/>
<dbReference type="InterPro" id="IPR013321">
    <property type="entry name" value="Arc_rbn_hlx_hlx"/>
</dbReference>
<dbReference type="InterPro" id="IPR010985">
    <property type="entry name" value="Ribbon_hlx_hlx"/>
</dbReference>
<evidence type="ECO:0000259" key="1">
    <source>
        <dbReference type="Pfam" id="PF01402"/>
    </source>
</evidence>
<organism evidence="2 3">
    <name type="scientific">Stutzerimonas kirkiae</name>
    <dbReference type="NCBI Taxonomy" id="2211392"/>
    <lineage>
        <taxon>Bacteria</taxon>
        <taxon>Pseudomonadati</taxon>
        <taxon>Pseudomonadota</taxon>
        <taxon>Gammaproteobacteria</taxon>
        <taxon>Pseudomonadales</taxon>
        <taxon>Pseudomonadaceae</taxon>
        <taxon>Stutzerimonas</taxon>
    </lineage>
</organism>
<reference evidence="2 3" key="1">
    <citation type="submission" date="2018-06" db="EMBL/GenBank/DDBJ databases">
        <title>Three novel Pseudomonas species isolated from symptomatic oak.</title>
        <authorList>
            <person name="Bueno-Gonzalez V."/>
            <person name="Brady C."/>
        </authorList>
    </citation>
    <scope>NUCLEOTIDE SEQUENCE [LARGE SCALE GENOMIC DNA]</scope>
    <source>
        <strain evidence="2 3">P17C</strain>
    </source>
</reference>
<dbReference type="InterPro" id="IPR052991">
    <property type="entry name" value="Non-func_TypeII_TA_Antitoxin"/>
</dbReference>
<evidence type="ECO:0000313" key="2">
    <source>
        <dbReference type="EMBL" id="TBU99142.1"/>
    </source>
</evidence>
<accession>A0A4Q9RCU6</accession>
<gene>
    <name evidence="2" type="ORF">DNJ96_02205</name>
</gene>
<dbReference type="Gene3D" id="1.10.1220.10">
    <property type="entry name" value="Met repressor-like"/>
    <property type="match status" value="1"/>
</dbReference>
<protein>
    <submittedName>
        <fullName evidence="2">Transcriptional regulator</fullName>
    </submittedName>
</protein>
<feature type="domain" description="Ribbon-helix-helix protein CopG" evidence="1">
    <location>
        <begin position="3"/>
        <end position="41"/>
    </location>
</feature>
<dbReference type="GO" id="GO:0006355">
    <property type="term" value="P:regulation of DNA-templated transcription"/>
    <property type="evidence" value="ECO:0007669"/>
    <property type="project" value="InterPro"/>
</dbReference>
<dbReference type="Pfam" id="PF01402">
    <property type="entry name" value="RHH_1"/>
    <property type="match status" value="1"/>
</dbReference>